<gene>
    <name evidence="2" type="ORF">NE237_017468</name>
</gene>
<evidence type="ECO:0000313" key="3">
    <source>
        <dbReference type="Proteomes" id="UP001141806"/>
    </source>
</evidence>
<dbReference type="PROSITE" id="PS51059">
    <property type="entry name" value="PARP_CATALYTIC"/>
    <property type="match status" value="1"/>
</dbReference>
<proteinExistence type="predicted"/>
<dbReference type="AlphaFoldDB" id="A0A9Q0K818"/>
<evidence type="ECO:0000259" key="1">
    <source>
        <dbReference type="PROSITE" id="PS51059"/>
    </source>
</evidence>
<evidence type="ECO:0000313" key="2">
    <source>
        <dbReference type="EMBL" id="KAJ4965619.1"/>
    </source>
</evidence>
<feature type="domain" description="PARP catalytic" evidence="1">
    <location>
        <begin position="1"/>
        <end position="24"/>
    </location>
</feature>
<dbReference type="EMBL" id="JAMYWD010000007">
    <property type="protein sequence ID" value="KAJ4965619.1"/>
    <property type="molecule type" value="Genomic_DNA"/>
</dbReference>
<name>A0A9Q0K818_9MAGN</name>
<dbReference type="InterPro" id="IPR012317">
    <property type="entry name" value="Poly(ADP-ribose)pol_cat_dom"/>
</dbReference>
<sequence length="106" mass="12899">MTFRNSSSISYLLTYEAKLWYHSPTSWNHYRKYFKRFGSNEGGCKTIDELLQRWLDLPQCTHSLPKWRWNRIFPYLSVVAPSLYYHIHDSSREHHVHFLIKLTHEV</sequence>
<reference evidence="2" key="1">
    <citation type="journal article" date="2023" name="Plant J.">
        <title>The genome of the king protea, Protea cynaroides.</title>
        <authorList>
            <person name="Chang J."/>
            <person name="Duong T.A."/>
            <person name="Schoeman C."/>
            <person name="Ma X."/>
            <person name="Roodt D."/>
            <person name="Barker N."/>
            <person name="Li Z."/>
            <person name="Van de Peer Y."/>
            <person name="Mizrachi E."/>
        </authorList>
    </citation>
    <scope>NUCLEOTIDE SEQUENCE</scope>
    <source>
        <tissue evidence="2">Young leaves</tissue>
    </source>
</reference>
<protein>
    <recommendedName>
        <fullName evidence="1">PARP catalytic domain-containing protein</fullName>
    </recommendedName>
</protein>
<organism evidence="2 3">
    <name type="scientific">Protea cynaroides</name>
    <dbReference type="NCBI Taxonomy" id="273540"/>
    <lineage>
        <taxon>Eukaryota</taxon>
        <taxon>Viridiplantae</taxon>
        <taxon>Streptophyta</taxon>
        <taxon>Embryophyta</taxon>
        <taxon>Tracheophyta</taxon>
        <taxon>Spermatophyta</taxon>
        <taxon>Magnoliopsida</taxon>
        <taxon>Proteales</taxon>
        <taxon>Proteaceae</taxon>
        <taxon>Protea</taxon>
    </lineage>
</organism>
<dbReference type="GO" id="GO:0003950">
    <property type="term" value="F:NAD+ poly-ADP-ribosyltransferase activity"/>
    <property type="evidence" value="ECO:0007669"/>
    <property type="project" value="InterPro"/>
</dbReference>
<comment type="caution">
    <text evidence="2">The sequence shown here is derived from an EMBL/GenBank/DDBJ whole genome shotgun (WGS) entry which is preliminary data.</text>
</comment>
<dbReference type="Proteomes" id="UP001141806">
    <property type="component" value="Unassembled WGS sequence"/>
</dbReference>
<accession>A0A9Q0K818</accession>
<keyword evidence="3" id="KW-1185">Reference proteome</keyword>